<accession>A0A4E0RAQ3</accession>
<organism evidence="1 2">
    <name type="scientific">Fasciola hepatica</name>
    <name type="common">Liver fluke</name>
    <dbReference type="NCBI Taxonomy" id="6192"/>
    <lineage>
        <taxon>Eukaryota</taxon>
        <taxon>Metazoa</taxon>
        <taxon>Spiralia</taxon>
        <taxon>Lophotrochozoa</taxon>
        <taxon>Platyhelminthes</taxon>
        <taxon>Trematoda</taxon>
        <taxon>Digenea</taxon>
        <taxon>Plagiorchiida</taxon>
        <taxon>Echinostomata</taxon>
        <taxon>Echinostomatoidea</taxon>
        <taxon>Fasciolidae</taxon>
        <taxon>Fasciola</taxon>
    </lineage>
</organism>
<dbReference type="EMBL" id="JXXN02001683">
    <property type="protein sequence ID" value="THD24286.1"/>
    <property type="molecule type" value="Genomic_DNA"/>
</dbReference>
<gene>
    <name evidence="1" type="ORF">D915_004860</name>
</gene>
<dbReference type="PANTHER" id="PTHR21580:SF60">
    <property type="entry name" value="SPERM-TAIL PG-RICH REPEAT-CONTAINING PROTEIN 2"/>
    <property type="match status" value="1"/>
</dbReference>
<dbReference type="PANTHER" id="PTHR21580">
    <property type="entry name" value="SHIPPO-1-RELATED"/>
    <property type="match status" value="1"/>
</dbReference>
<comment type="caution">
    <text evidence="1">The sequence shown here is derived from an EMBL/GenBank/DDBJ whole genome shotgun (WGS) entry which is preliminary data.</text>
</comment>
<reference evidence="1" key="1">
    <citation type="submission" date="2019-03" db="EMBL/GenBank/DDBJ databases">
        <title>Improved annotation for the trematode Fasciola hepatica.</title>
        <authorList>
            <person name="Choi Y.-J."/>
            <person name="Martin J."/>
            <person name="Mitreva M."/>
        </authorList>
    </citation>
    <scope>NUCLEOTIDE SEQUENCE [LARGE SCALE GENOMIC DNA]</scope>
</reference>
<keyword evidence="2" id="KW-1185">Reference proteome</keyword>
<evidence type="ECO:0000313" key="1">
    <source>
        <dbReference type="EMBL" id="THD24286.1"/>
    </source>
</evidence>
<dbReference type="Proteomes" id="UP000230066">
    <property type="component" value="Unassembled WGS sequence"/>
</dbReference>
<dbReference type="InterPro" id="IPR010736">
    <property type="entry name" value="SHIPPO-rpt"/>
</dbReference>
<dbReference type="Pfam" id="PF07004">
    <property type="entry name" value="SHIPPO-rpt"/>
    <property type="match status" value="1"/>
</dbReference>
<protein>
    <submittedName>
        <fullName evidence="1">Sperm-tail PG-rich repeat-containing protein 2</fullName>
    </submittedName>
</protein>
<sequence>MYDRAERKFTFQGKTGTSARVGPGSYEINDASGCRYDIGYAPFNSLDERKLQFTCEDAVRLPAPWEYKPSDSLHKIKGCSSLANTAPRFQRYRSEGPGPDAYFIASPWAGKKPDPCNMYMPDILLKAALNQNTPESKGALFDRIPFVRYRDVPSIPSGPYAHGYQEAPDGRLMPQEGPLHDQTLGPAYYGPTGFPNFSRYKGCGWSKHTSKRQPLGVASHKLGPGQYDSGLDHWEKLAYSARERNVIQASHPLNVPRFIEKINHDVQKQKFPGPATYSVIDSASLALGKRGPNGEIIQGAPFNVEAERFESNDTEVPGPNTYNPRLPVFTHRSVSALEKSPFNTSAERFHQKLHQTPAPNAYRPQNDILHDLAKKNPQRWLGGNPVAFGSSAKRELGGSQIGLGPARSVAEKEKIPGPTRYQPENYGRIGTATQNGPGLGSSKRELIKLQSDAPAPGTYNVVESYEKSQTKRRFAPPMTADGQARQSCFLAAAERFNKWSSLGPKDPSIPGPSEYCLPSSMNEKSGKFVYRSERFKPKETDSLPGPADYQIAPAIESCLRIDTFNQTLDGKVTSAPLALRRS</sequence>
<dbReference type="InterPro" id="IPR051291">
    <property type="entry name" value="CIMAP"/>
</dbReference>
<evidence type="ECO:0000313" key="2">
    <source>
        <dbReference type="Proteomes" id="UP000230066"/>
    </source>
</evidence>
<proteinExistence type="predicted"/>
<name>A0A4E0RAQ3_FASHE</name>
<dbReference type="AlphaFoldDB" id="A0A4E0RAQ3"/>